<gene>
    <name evidence="7" type="ORF">AOX59_04995</name>
</gene>
<keyword evidence="5" id="KW-0560">Oxidoreductase</keyword>
<keyword evidence="2" id="KW-0285">Flavoprotein</keyword>
<evidence type="ECO:0000256" key="5">
    <source>
        <dbReference type="ARBA" id="ARBA00023002"/>
    </source>
</evidence>
<name>A0A0U4EBZ5_9BACI</name>
<reference evidence="7 8" key="1">
    <citation type="submission" date="2016-01" db="EMBL/GenBank/DDBJ databases">
        <title>Complete genome sequence of strain Lentibacillus amyloliquefaciens LAM0015T isolated from saline sediment.</title>
        <authorList>
            <person name="Wang J.-L."/>
            <person name="He M.-X."/>
        </authorList>
    </citation>
    <scope>NUCLEOTIDE SEQUENCE [LARGE SCALE GENOMIC DNA]</scope>
    <source>
        <strain evidence="7 8">LAM0015</strain>
    </source>
</reference>
<dbReference type="EMBL" id="CP013862">
    <property type="protein sequence ID" value="ALX50545.1"/>
    <property type="molecule type" value="Genomic_DNA"/>
</dbReference>
<dbReference type="STRING" id="1472767.AOX59_04995"/>
<dbReference type="Proteomes" id="UP000050331">
    <property type="component" value="Chromosome"/>
</dbReference>
<keyword evidence="8" id="KW-1185">Reference proteome</keyword>
<accession>A0A0U4EBZ5</accession>
<dbReference type="PANTHER" id="PTHR43303">
    <property type="entry name" value="NADPH DEHYDROGENASE C23G7.10C-RELATED"/>
    <property type="match status" value="1"/>
</dbReference>
<dbReference type="OrthoDB" id="9772736at2"/>
<dbReference type="InterPro" id="IPR001155">
    <property type="entry name" value="OxRdtase_FMN_N"/>
</dbReference>
<evidence type="ECO:0000256" key="4">
    <source>
        <dbReference type="ARBA" id="ARBA00022857"/>
    </source>
</evidence>
<dbReference type="CDD" id="cd02932">
    <property type="entry name" value="OYE_YqiM_FMN"/>
    <property type="match status" value="1"/>
</dbReference>
<keyword evidence="3" id="KW-0288">FMN</keyword>
<dbReference type="KEGG" id="lao:AOX59_04995"/>
<evidence type="ECO:0000259" key="6">
    <source>
        <dbReference type="Pfam" id="PF00724"/>
    </source>
</evidence>
<dbReference type="GO" id="GO:0050661">
    <property type="term" value="F:NADP binding"/>
    <property type="evidence" value="ECO:0007669"/>
    <property type="project" value="InterPro"/>
</dbReference>
<dbReference type="GO" id="GO:0010181">
    <property type="term" value="F:FMN binding"/>
    <property type="evidence" value="ECO:0007669"/>
    <property type="project" value="InterPro"/>
</dbReference>
<dbReference type="InterPro" id="IPR044152">
    <property type="entry name" value="YqjM-like"/>
</dbReference>
<dbReference type="GO" id="GO:0003959">
    <property type="term" value="F:NADPH dehydrogenase activity"/>
    <property type="evidence" value="ECO:0007669"/>
    <property type="project" value="InterPro"/>
</dbReference>
<dbReference type="SUPFAM" id="SSF51395">
    <property type="entry name" value="FMN-linked oxidoreductases"/>
    <property type="match status" value="1"/>
</dbReference>
<evidence type="ECO:0000256" key="3">
    <source>
        <dbReference type="ARBA" id="ARBA00022643"/>
    </source>
</evidence>
<dbReference type="PANTHER" id="PTHR43303:SF4">
    <property type="entry name" value="NADPH DEHYDROGENASE C23G7.10C-RELATED"/>
    <property type="match status" value="1"/>
</dbReference>
<feature type="domain" description="NADH:flavin oxidoreductase/NADH oxidase N-terminal" evidence="6">
    <location>
        <begin position="5"/>
        <end position="326"/>
    </location>
</feature>
<evidence type="ECO:0000256" key="2">
    <source>
        <dbReference type="ARBA" id="ARBA00022630"/>
    </source>
</evidence>
<comment type="cofactor">
    <cofactor evidence="1">
        <name>FMN</name>
        <dbReference type="ChEBI" id="CHEBI:58210"/>
    </cofactor>
</comment>
<organism evidence="7 8">
    <name type="scientific">Lentibacillus amyloliquefaciens</name>
    <dbReference type="NCBI Taxonomy" id="1472767"/>
    <lineage>
        <taxon>Bacteria</taxon>
        <taxon>Bacillati</taxon>
        <taxon>Bacillota</taxon>
        <taxon>Bacilli</taxon>
        <taxon>Bacillales</taxon>
        <taxon>Bacillaceae</taxon>
        <taxon>Lentibacillus</taxon>
    </lineage>
</organism>
<proteinExistence type="predicted"/>
<dbReference type="NCBIfam" id="NF010047">
    <property type="entry name" value="PRK13523.1"/>
    <property type="match status" value="1"/>
</dbReference>
<sequence>MNVTKLFSPFKFKNVELKNRIVMSPMCMYSCLEQDGKITPFHMTHYISRAAGQAGLVMTEATAVRPEGRISHEDLGIWDDEHVDGLKQLNGQIHSYGAKTGIQLAHAGRKARLDSTIYAPAAIAFNESSKTPEEMSLKDIETTVEAFKNGARRAKEADFDIIEIHGAHGYLINQFLSPLTNKRNDEYGGSRVNRYRFLQQVIKAVQNEWDGPIFVRISTDEYDPDGSTLNDMLYFADQMKQQGIDLIDCSSGGVVPASIHRYPGYQLKRCEIIKQETVIATGGVGLITTGIQAEEIVQNDRADLIFIGRALLRNPYWPKAAADELNETITPPKQYERGWK</sequence>
<dbReference type="RefSeq" id="WP_068448150.1">
    <property type="nucleotide sequence ID" value="NZ_CP013862.1"/>
</dbReference>
<evidence type="ECO:0000313" key="7">
    <source>
        <dbReference type="EMBL" id="ALX50545.1"/>
    </source>
</evidence>
<dbReference type="Pfam" id="PF00724">
    <property type="entry name" value="Oxidored_FMN"/>
    <property type="match status" value="1"/>
</dbReference>
<dbReference type="AlphaFoldDB" id="A0A0U4EBZ5"/>
<dbReference type="Gene3D" id="3.20.20.70">
    <property type="entry name" value="Aldolase class I"/>
    <property type="match status" value="1"/>
</dbReference>
<keyword evidence="4" id="KW-0521">NADP</keyword>
<dbReference type="InterPro" id="IPR013785">
    <property type="entry name" value="Aldolase_TIM"/>
</dbReference>
<evidence type="ECO:0000256" key="1">
    <source>
        <dbReference type="ARBA" id="ARBA00001917"/>
    </source>
</evidence>
<protein>
    <submittedName>
        <fullName evidence="7">NADPH dehydrogenase</fullName>
    </submittedName>
</protein>
<evidence type="ECO:0000313" key="8">
    <source>
        <dbReference type="Proteomes" id="UP000050331"/>
    </source>
</evidence>